<evidence type="ECO:0000256" key="7">
    <source>
        <dbReference type="ARBA" id="ARBA00022801"/>
    </source>
</evidence>
<feature type="transmembrane region" description="Helical" evidence="14">
    <location>
        <begin position="32"/>
        <end position="49"/>
    </location>
</feature>
<reference evidence="15" key="2">
    <citation type="submission" date="2020-11" db="EMBL/GenBank/DDBJ databases">
        <authorList>
            <consortium name="DOE Joint Genome Institute"/>
            <person name="Kuo A."/>
            <person name="Miyauchi S."/>
            <person name="Kiss E."/>
            <person name="Drula E."/>
            <person name="Kohler A."/>
            <person name="Sanchez-Garcia M."/>
            <person name="Andreopoulos B."/>
            <person name="Barry K.W."/>
            <person name="Bonito G."/>
            <person name="Buee M."/>
            <person name="Carver A."/>
            <person name="Chen C."/>
            <person name="Cichocki N."/>
            <person name="Clum A."/>
            <person name="Culley D."/>
            <person name="Crous P.W."/>
            <person name="Fauchery L."/>
            <person name="Girlanda M."/>
            <person name="Hayes R."/>
            <person name="Keri Z."/>
            <person name="Labutti K."/>
            <person name="Lipzen A."/>
            <person name="Lombard V."/>
            <person name="Magnuson J."/>
            <person name="Maillard F."/>
            <person name="Morin E."/>
            <person name="Murat C."/>
            <person name="Nolan M."/>
            <person name="Ohm R."/>
            <person name="Pangilinan J."/>
            <person name="Pereira M."/>
            <person name="Perotto S."/>
            <person name="Peter M."/>
            <person name="Riley R."/>
            <person name="Sitrit Y."/>
            <person name="Stielow B."/>
            <person name="Szollosi G."/>
            <person name="Zifcakova L."/>
            <person name="Stursova M."/>
            <person name="Spatafora J.W."/>
            <person name="Tedersoo L."/>
            <person name="Vaario L.-M."/>
            <person name="Yamada A."/>
            <person name="Yan M."/>
            <person name="Wang P."/>
            <person name="Xu J."/>
            <person name="Bruns T."/>
            <person name="Baldrian P."/>
            <person name="Vilgalys R."/>
            <person name="Henrissat B."/>
            <person name="Grigoriev I.V."/>
            <person name="Hibbett D."/>
            <person name="Nagy L.G."/>
            <person name="Martin F.M."/>
        </authorList>
    </citation>
    <scope>NUCLEOTIDE SEQUENCE</scope>
    <source>
        <strain evidence="15">UH-Tt-Lm1</strain>
    </source>
</reference>
<dbReference type="GO" id="GO:0006751">
    <property type="term" value="P:glutathione catabolic process"/>
    <property type="evidence" value="ECO:0007669"/>
    <property type="project" value="UniProtKB-UniRule"/>
</dbReference>
<evidence type="ECO:0000256" key="9">
    <source>
        <dbReference type="ARBA" id="ARBA00023315"/>
    </source>
</evidence>
<evidence type="ECO:0000256" key="10">
    <source>
        <dbReference type="ARBA" id="ARBA00047417"/>
    </source>
</evidence>
<comment type="pathway">
    <text evidence="3 13">Sulfur metabolism; glutathione metabolism.</text>
</comment>
<comment type="catalytic activity">
    <reaction evidence="10 13">
        <text>an N-terminal (5-L-glutamyl)-[peptide] + an alpha-amino acid = 5-L-glutamyl amino acid + an N-terminal L-alpha-aminoacyl-[peptide]</text>
        <dbReference type="Rhea" id="RHEA:23904"/>
        <dbReference type="Rhea" id="RHEA-COMP:9780"/>
        <dbReference type="Rhea" id="RHEA-COMP:9795"/>
        <dbReference type="ChEBI" id="CHEBI:77644"/>
        <dbReference type="ChEBI" id="CHEBI:78597"/>
        <dbReference type="ChEBI" id="CHEBI:78599"/>
        <dbReference type="ChEBI" id="CHEBI:78608"/>
        <dbReference type="EC" id="2.3.2.2"/>
    </reaction>
</comment>
<evidence type="ECO:0000256" key="2">
    <source>
        <dbReference type="ARBA" id="ARBA00001089"/>
    </source>
</evidence>
<dbReference type="EMBL" id="WIUZ02000001">
    <property type="protein sequence ID" value="KAF9792700.1"/>
    <property type="molecule type" value="Genomic_DNA"/>
</dbReference>
<keyword evidence="16" id="KW-1185">Reference proteome</keyword>
<keyword evidence="14" id="KW-1133">Transmembrane helix</keyword>
<feature type="binding site" evidence="12">
    <location>
        <position position="454"/>
    </location>
    <ligand>
        <name>L-glutamate</name>
        <dbReference type="ChEBI" id="CHEBI:29985"/>
    </ligand>
</feature>
<keyword evidence="9 13" id="KW-0012">Acyltransferase</keyword>
<dbReference type="EC" id="3.4.19.13" evidence="13"/>
<dbReference type="Pfam" id="PF01019">
    <property type="entry name" value="G_glu_transpept"/>
    <property type="match status" value="1"/>
</dbReference>
<dbReference type="Gene3D" id="3.60.20.40">
    <property type="match status" value="1"/>
</dbReference>
<dbReference type="Proteomes" id="UP000736335">
    <property type="component" value="Unassembled WGS sequence"/>
</dbReference>
<feature type="binding site" evidence="12">
    <location>
        <position position="505"/>
    </location>
    <ligand>
        <name>L-glutamate</name>
        <dbReference type="ChEBI" id="CHEBI:29985"/>
    </ligand>
</feature>
<dbReference type="OrthoDB" id="1081007at2759"/>
<comment type="catalytic activity">
    <reaction evidence="1 13">
        <text>an S-substituted glutathione + H2O = an S-substituted L-cysteinylglycine + L-glutamate</text>
        <dbReference type="Rhea" id="RHEA:59468"/>
        <dbReference type="ChEBI" id="CHEBI:15377"/>
        <dbReference type="ChEBI" id="CHEBI:29985"/>
        <dbReference type="ChEBI" id="CHEBI:90779"/>
        <dbReference type="ChEBI" id="CHEBI:143103"/>
        <dbReference type="EC" id="3.4.19.13"/>
    </reaction>
</comment>
<dbReference type="InterPro" id="IPR043138">
    <property type="entry name" value="GGT_lsub"/>
</dbReference>
<comment type="function">
    <text evidence="13">Cleaves the gamma-glutamyl peptide bond of glutathione and glutathione conjugates.</text>
</comment>
<evidence type="ECO:0000256" key="4">
    <source>
        <dbReference type="ARBA" id="ARBA00009381"/>
    </source>
</evidence>
<reference evidence="15" key="1">
    <citation type="journal article" date="2020" name="Nat. Commun.">
        <title>Large-scale genome sequencing of mycorrhizal fungi provides insights into the early evolution of symbiotic traits.</title>
        <authorList>
            <person name="Miyauchi S."/>
            <person name="Kiss E."/>
            <person name="Kuo A."/>
            <person name="Drula E."/>
            <person name="Kohler A."/>
            <person name="Sanchez-Garcia M."/>
            <person name="Morin E."/>
            <person name="Andreopoulos B."/>
            <person name="Barry K.W."/>
            <person name="Bonito G."/>
            <person name="Buee M."/>
            <person name="Carver A."/>
            <person name="Chen C."/>
            <person name="Cichocki N."/>
            <person name="Clum A."/>
            <person name="Culley D."/>
            <person name="Crous P.W."/>
            <person name="Fauchery L."/>
            <person name="Girlanda M."/>
            <person name="Hayes R.D."/>
            <person name="Keri Z."/>
            <person name="LaButti K."/>
            <person name="Lipzen A."/>
            <person name="Lombard V."/>
            <person name="Magnuson J."/>
            <person name="Maillard F."/>
            <person name="Murat C."/>
            <person name="Nolan M."/>
            <person name="Ohm R.A."/>
            <person name="Pangilinan J."/>
            <person name="Pereira M.F."/>
            <person name="Perotto S."/>
            <person name="Peter M."/>
            <person name="Pfister S."/>
            <person name="Riley R."/>
            <person name="Sitrit Y."/>
            <person name="Stielow J.B."/>
            <person name="Szollosi G."/>
            <person name="Zifcakova L."/>
            <person name="Stursova M."/>
            <person name="Spatafora J.W."/>
            <person name="Tedersoo L."/>
            <person name="Vaario L.M."/>
            <person name="Yamada A."/>
            <person name="Yan M."/>
            <person name="Wang P."/>
            <person name="Xu J."/>
            <person name="Bruns T."/>
            <person name="Baldrian P."/>
            <person name="Vilgalys R."/>
            <person name="Dunand C."/>
            <person name="Henrissat B."/>
            <person name="Grigoriev I.V."/>
            <person name="Hibbett D."/>
            <person name="Nagy L.G."/>
            <person name="Martin F.M."/>
        </authorList>
    </citation>
    <scope>NUCLEOTIDE SEQUENCE</scope>
    <source>
        <strain evidence="15">UH-Tt-Lm1</strain>
    </source>
</reference>
<evidence type="ECO:0000256" key="14">
    <source>
        <dbReference type="SAM" id="Phobius"/>
    </source>
</evidence>
<dbReference type="Gene3D" id="1.10.246.130">
    <property type="match status" value="1"/>
</dbReference>
<keyword evidence="14" id="KW-0472">Membrane</keyword>
<comment type="similarity">
    <text evidence="4">Belongs to the gamma-glutamyltransferase family.</text>
</comment>
<proteinExistence type="inferred from homology"/>
<dbReference type="InterPro" id="IPR029055">
    <property type="entry name" value="Ntn_hydrolases_N"/>
</dbReference>
<feature type="binding site" evidence="12">
    <location>
        <position position="144"/>
    </location>
    <ligand>
        <name>L-glutamate</name>
        <dbReference type="ChEBI" id="CHEBI:29985"/>
    </ligand>
</feature>
<feature type="binding site" evidence="12">
    <location>
        <begin position="430"/>
        <end position="432"/>
    </location>
    <ligand>
        <name>L-glutamate</name>
        <dbReference type="ChEBI" id="CHEBI:29985"/>
    </ligand>
</feature>
<dbReference type="PRINTS" id="PR01210">
    <property type="entry name" value="GGTRANSPTASE"/>
</dbReference>
<organism evidence="15 16">
    <name type="scientific">Thelephora terrestris</name>
    <dbReference type="NCBI Taxonomy" id="56493"/>
    <lineage>
        <taxon>Eukaryota</taxon>
        <taxon>Fungi</taxon>
        <taxon>Dikarya</taxon>
        <taxon>Basidiomycota</taxon>
        <taxon>Agaricomycotina</taxon>
        <taxon>Agaricomycetes</taxon>
        <taxon>Thelephorales</taxon>
        <taxon>Thelephoraceae</taxon>
        <taxon>Thelephora</taxon>
    </lineage>
</organism>
<dbReference type="FunFam" id="1.10.246.130:FF:000005">
    <property type="entry name" value="Gamma-glutamyltranspeptidase 1, putative"/>
    <property type="match status" value="1"/>
</dbReference>
<dbReference type="AlphaFoldDB" id="A0A9P6HQK4"/>
<dbReference type="PANTHER" id="PTHR11686">
    <property type="entry name" value="GAMMA GLUTAMYL TRANSPEPTIDASE"/>
    <property type="match status" value="1"/>
</dbReference>
<dbReference type="GO" id="GO:0005886">
    <property type="term" value="C:plasma membrane"/>
    <property type="evidence" value="ECO:0007669"/>
    <property type="project" value="TreeGrafter"/>
</dbReference>
<sequence>MRYSKLEPDLPTHVQLSRACSTSHSFRRTQRVVVIVACVGIALLLGGLSCSRSVYHSQDVARNPAYLIKAKSGAVASENIICSEVGVDVMKDGGSAVDAAVATTFCIGVVNMFASGIGGGGFMAVRVPTSKDGRSSEVWTVDFRETAPALANKTMYNKDPTKARFGGLSVGIPGEVRGLEEAHKRWGNLPWERLVRPSVELAAGFKVGRELAKRINVRLPVMINNQDWSDIFAPGGHILQEGEIIRRTNLSRTLEVIAREGANGLYQGTIADAVVNKIRESGGILTSEDLENYSVVIQPALRSTYLSRNVYTTHAPSSGPVLLHMLNIMEHYNLLEEGMTGLNIHRLVEAIKFGFSARTRVADTAFLDDRNHLRKLPTKSYAAEVVKNITDDTTHTPEYYNPVFGVQEDHGTSHTSIVDRDGMAVSITSTVNHVFGSLIMDPVSGILMNNEMDDFSIPDTPNGFGLYPSPYNYPEPGKRPLSSIAPAIIEHPDGSLYLAVGGVGGSKIFPAVFQVILNLDWGMDVRESVEFGRVHDQLYPTFVEADSIYPRPLLNALLQRGHNVTVLDVDRISASVQAVVKDGDVIWAASDSRKNGIAAGY</sequence>
<evidence type="ECO:0000256" key="13">
    <source>
        <dbReference type="RuleBase" id="RU368068"/>
    </source>
</evidence>
<dbReference type="FunFam" id="3.60.20.40:FF:000001">
    <property type="entry name" value="Gamma-glutamyltranspeptidase 1"/>
    <property type="match status" value="1"/>
</dbReference>
<dbReference type="InterPro" id="IPR000101">
    <property type="entry name" value="GGT_peptidase"/>
</dbReference>
<keyword evidence="14" id="KW-0812">Transmembrane</keyword>
<keyword evidence="5" id="KW-0645">Protease</keyword>
<feature type="active site" description="Nucleophile" evidence="11">
    <location>
        <position position="412"/>
    </location>
</feature>
<keyword evidence="8" id="KW-0325">Glycoprotein</keyword>
<protein>
    <recommendedName>
        <fullName evidence="13">Glutathione hydrolase</fullName>
        <ecNumber evidence="13">2.3.2.2</ecNumber>
        <ecNumber evidence="13">3.4.19.13</ecNumber>
    </recommendedName>
    <alternativeName>
        <fullName evidence="13">Gamma-glutamyltransferase</fullName>
    </alternativeName>
    <alternativeName>
        <fullName evidence="13">Gamma-glutamyltranspeptidase</fullName>
    </alternativeName>
</protein>
<dbReference type="PANTHER" id="PTHR11686:SF9">
    <property type="entry name" value="RE13973P"/>
    <property type="match status" value="1"/>
</dbReference>
<evidence type="ECO:0000256" key="5">
    <source>
        <dbReference type="ARBA" id="ARBA00022670"/>
    </source>
</evidence>
<dbReference type="NCBIfam" id="TIGR00066">
    <property type="entry name" value="g_glut_trans"/>
    <property type="match status" value="1"/>
</dbReference>
<comment type="caution">
    <text evidence="15">The sequence shown here is derived from an EMBL/GenBank/DDBJ whole genome shotgun (WGS) entry which is preliminary data.</text>
</comment>
<dbReference type="GO" id="GO:0103068">
    <property type="term" value="F:leukotriene C4 gamma-glutamyl transferase activity"/>
    <property type="evidence" value="ECO:0007669"/>
    <property type="project" value="UniProtKB-EC"/>
</dbReference>
<evidence type="ECO:0000256" key="3">
    <source>
        <dbReference type="ARBA" id="ARBA00005115"/>
    </source>
</evidence>
<evidence type="ECO:0000256" key="8">
    <source>
        <dbReference type="ARBA" id="ARBA00023180"/>
    </source>
</evidence>
<keyword evidence="7 13" id="KW-0378">Hydrolase</keyword>
<keyword evidence="6 13" id="KW-0808">Transferase</keyword>
<evidence type="ECO:0000313" key="15">
    <source>
        <dbReference type="EMBL" id="KAF9792700.1"/>
    </source>
</evidence>
<dbReference type="InterPro" id="IPR043137">
    <property type="entry name" value="GGT_ssub_C"/>
</dbReference>
<evidence type="ECO:0000313" key="16">
    <source>
        <dbReference type="Proteomes" id="UP000736335"/>
    </source>
</evidence>
<accession>A0A9P6HQK4</accession>
<evidence type="ECO:0000256" key="1">
    <source>
        <dbReference type="ARBA" id="ARBA00001049"/>
    </source>
</evidence>
<feature type="binding site" evidence="12">
    <location>
        <begin position="482"/>
        <end position="483"/>
    </location>
    <ligand>
        <name>L-glutamate</name>
        <dbReference type="ChEBI" id="CHEBI:29985"/>
    </ligand>
</feature>
<gene>
    <name evidence="15" type="ORF">BJ322DRAFT_998351</name>
</gene>
<dbReference type="GO" id="GO:0036374">
    <property type="term" value="F:glutathione hydrolase activity"/>
    <property type="evidence" value="ECO:0007669"/>
    <property type="project" value="UniProtKB-UniRule"/>
</dbReference>
<dbReference type="GO" id="GO:0006508">
    <property type="term" value="P:proteolysis"/>
    <property type="evidence" value="ECO:0007669"/>
    <property type="project" value="UniProtKB-KW"/>
</dbReference>
<dbReference type="SUPFAM" id="SSF56235">
    <property type="entry name" value="N-terminal nucleophile aminohydrolases (Ntn hydrolases)"/>
    <property type="match status" value="1"/>
</dbReference>
<dbReference type="EC" id="2.3.2.2" evidence="13"/>
<name>A0A9P6HQK4_9AGAM</name>
<dbReference type="GO" id="GO:0000324">
    <property type="term" value="C:fungal-type vacuole"/>
    <property type="evidence" value="ECO:0007669"/>
    <property type="project" value="TreeGrafter"/>
</dbReference>
<evidence type="ECO:0000256" key="6">
    <source>
        <dbReference type="ARBA" id="ARBA00022679"/>
    </source>
</evidence>
<evidence type="ECO:0000256" key="12">
    <source>
        <dbReference type="PIRSR" id="PIRSR600101-2"/>
    </source>
</evidence>
<evidence type="ECO:0000256" key="11">
    <source>
        <dbReference type="PIRSR" id="PIRSR600101-1"/>
    </source>
</evidence>
<comment type="catalytic activity">
    <reaction evidence="2 13">
        <text>glutathione + H2O = L-cysteinylglycine + L-glutamate</text>
        <dbReference type="Rhea" id="RHEA:28807"/>
        <dbReference type="ChEBI" id="CHEBI:15377"/>
        <dbReference type="ChEBI" id="CHEBI:29985"/>
        <dbReference type="ChEBI" id="CHEBI:57925"/>
        <dbReference type="ChEBI" id="CHEBI:61694"/>
        <dbReference type="EC" id="3.4.19.13"/>
    </reaction>
</comment>